<accession>A1CGE1</accession>
<gene>
    <name evidence="3" type="ORF">ACLA_066570</name>
</gene>
<keyword evidence="4" id="KW-1185">Reference proteome</keyword>
<dbReference type="InterPro" id="IPR054293">
    <property type="entry name" value="DUF7029"/>
</dbReference>
<dbReference type="Proteomes" id="UP000006701">
    <property type="component" value="Unassembled WGS sequence"/>
</dbReference>
<dbReference type="EMBL" id="DS027053">
    <property type="protein sequence ID" value="EAW11021.1"/>
    <property type="molecule type" value="Genomic_DNA"/>
</dbReference>
<dbReference type="OMA" id="QSQCWNF"/>
<proteinExistence type="predicted"/>
<dbReference type="AlphaFoldDB" id="A1CGE1"/>
<sequence length="440" mass="47261">MYSVMASSLVRLSLTAAALCSVSISAHPVSDYLYPSITRRDGNAKDIQPASQVSLSYQSVESSLIEAVVHADLHLPSVLLEGIRDLTSVACTPDSVIITFTSRDTYEASYSMWPHSDLLLVTNHLGNCDVEAERGFYRVSSLAFNNDTLTVTASTDKTTLQQQARNVNIAFDTPVPAKREFSRSINLDWSGDLVNTDGVKIHVDSASFHSTVRISGVIGYNLETHTASTLQLDTSLDLDATLGLHASAAGKFSRNLYTYVWSPISMPGLNIPGILRIGPVLDISVGADFATTGAVEVISNNTVTNTGLVHLDLLNAAQSSVLGFDPKSTATGSILAKGSAQLDPFVEAGVGIGVHVFEDLLDLSSAVKARGALANAFNVNTDETQAGDGAALRPWQEVCEYGYWYTCGLIFDVIGFVTQFYSLDLYHAEVPVYNSSCIHF</sequence>
<dbReference type="Pfam" id="PF22974">
    <property type="entry name" value="DUF7029"/>
    <property type="match status" value="1"/>
</dbReference>
<dbReference type="HOGENOM" id="CLU_023307_0_0_1"/>
<dbReference type="VEuPathDB" id="FungiDB:ACLA_066570"/>
<dbReference type="KEGG" id="act:ACLA_066570"/>
<organism evidence="3 4">
    <name type="scientific">Aspergillus clavatus (strain ATCC 1007 / CBS 513.65 / DSM 816 / NCTC 3887 / NRRL 1 / QM 1276 / 107)</name>
    <dbReference type="NCBI Taxonomy" id="344612"/>
    <lineage>
        <taxon>Eukaryota</taxon>
        <taxon>Fungi</taxon>
        <taxon>Dikarya</taxon>
        <taxon>Ascomycota</taxon>
        <taxon>Pezizomycotina</taxon>
        <taxon>Eurotiomycetes</taxon>
        <taxon>Eurotiomycetidae</taxon>
        <taxon>Eurotiales</taxon>
        <taxon>Aspergillaceae</taxon>
        <taxon>Aspergillus</taxon>
        <taxon>Aspergillus subgen. Fumigati</taxon>
    </lineage>
</organism>
<evidence type="ECO:0000313" key="3">
    <source>
        <dbReference type="EMBL" id="EAW11021.1"/>
    </source>
</evidence>
<dbReference type="RefSeq" id="XP_001272447.1">
    <property type="nucleotide sequence ID" value="XM_001272446.1"/>
</dbReference>
<dbReference type="OrthoDB" id="160645at2759"/>
<evidence type="ECO:0000256" key="1">
    <source>
        <dbReference type="SAM" id="SignalP"/>
    </source>
</evidence>
<reference evidence="3 4" key="1">
    <citation type="journal article" date="2008" name="PLoS Genet.">
        <title>Genomic islands in the pathogenic filamentous fungus Aspergillus fumigatus.</title>
        <authorList>
            <person name="Fedorova N.D."/>
            <person name="Khaldi N."/>
            <person name="Joardar V.S."/>
            <person name="Maiti R."/>
            <person name="Amedeo P."/>
            <person name="Anderson M.J."/>
            <person name="Crabtree J."/>
            <person name="Silva J.C."/>
            <person name="Badger J.H."/>
            <person name="Albarraq A."/>
            <person name="Angiuoli S."/>
            <person name="Bussey H."/>
            <person name="Bowyer P."/>
            <person name="Cotty P.J."/>
            <person name="Dyer P.S."/>
            <person name="Egan A."/>
            <person name="Galens K."/>
            <person name="Fraser-Liggett C.M."/>
            <person name="Haas B.J."/>
            <person name="Inman J.M."/>
            <person name="Kent R."/>
            <person name="Lemieux S."/>
            <person name="Malavazi I."/>
            <person name="Orvis J."/>
            <person name="Roemer T."/>
            <person name="Ronning C.M."/>
            <person name="Sundaram J.P."/>
            <person name="Sutton G."/>
            <person name="Turner G."/>
            <person name="Venter J.C."/>
            <person name="White O.R."/>
            <person name="Whitty B.R."/>
            <person name="Youngman P."/>
            <person name="Wolfe K.H."/>
            <person name="Goldman G.H."/>
            <person name="Wortman J.R."/>
            <person name="Jiang B."/>
            <person name="Denning D.W."/>
            <person name="Nierman W.C."/>
        </authorList>
    </citation>
    <scope>NUCLEOTIDE SEQUENCE [LARGE SCALE GENOMIC DNA]</scope>
    <source>
        <strain evidence="4">ATCC 1007 / CBS 513.65 / DSM 816 / NCTC 3887 / NRRL 1</strain>
    </source>
</reference>
<feature type="chain" id="PRO_5002632949" description="DUF7029 domain-containing protein" evidence="1">
    <location>
        <begin position="21"/>
        <end position="440"/>
    </location>
</feature>
<dbReference type="GeneID" id="4704466"/>
<dbReference type="eggNOG" id="ENOG502SM3N">
    <property type="taxonomic scope" value="Eukaryota"/>
</dbReference>
<evidence type="ECO:0000313" key="4">
    <source>
        <dbReference type="Proteomes" id="UP000006701"/>
    </source>
</evidence>
<protein>
    <recommendedName>
        <fullName evidence="2">DUF7029 domain-containing protein</fullName>
    </recommendedName>
</protein>
<feature type="domain" description="DUF7029" evidence="2">
    <location>
        <begin position="72"/>
        <end position="166"/>
    </location>
</feature>
<name>A1CGE1_ASPCL</name>
<evidence type="ECO:0000259" key="2">
    <source>
        <dbReference type="Pfam" id="PF22974"/>
    </source>
</evidence>
<keyword evidence="1" id="KW-0732">Signal</keyword>
<feature type="signal peptide" evidence="1">
    <location>
        <begin position="1"/>
        <end position="20"/>
    </location>
</feature>